<keyword evidence="1" id="KW-0472">Membrane</keyword>
<feature type="transmembrane region" description="Helical" evidence="1">
    <location>
        <begin position="7"/>
        <end position="29"/>
    </location>
</feature>
<sequence>MNGKINPGIFIIMAGMGDLVMAVVLWFMFADGEAIWNYVVAGMVLAGLGTMAFGVVQMLRNM</sequence>
<name>A0A2S8GP98_9BACT</name>
<keyword evidence="1" id="KW-1133">Transmembrane helix</keyword>
<evidence type="ECO:0000256" key="1">
    <source>
        <dbReference type="SAM" id="Phobius"/>
    </source>
</evidence>
<evidence type="ECO:0000313" key="3">
    <source>
        <dbReference type="Proteomes" id="UP000237819"/>
    </source>
</evidence>
<dbReference type="RefSeq" id="WP_105335219.1">
    <property type="nucleotide sequence ID" value="NZ_PUHZ01000010.1"/>
</dbReference>
<proteinExistence type="predicted"/>
<feature type="transmembrane region" description="Helical" evidence="1">
    <location>
        <begin position="35"/>
        <end position="56"/>
    </location>
</feature>
<protein>
    <submittedName>
        <fullName evidence="2">Uncharacterized protein</fullName>
    </submittedName>
</protein>
<comment type="caution">
    <text evidence="2">The sequence shown here is derived from an EMBL/GenBank/DDBJ whole genome shotgun (WGS) entry which is preliminary data.</text>
</comment>
<dbReference type="Proteomes" id="UP000237819">
    <property type="component" value="Unassembled WGS sequence"/>
</dbReference>
<evidence type="ECO:0000313" key="2">
    <source>
        <dbReference type="EMBL" id="PQO46247.1"/>
    </source>
</evidence>
<organism evidence="2 3">
    <name type="scientific">Blastopirellula marina</name>
    <dbReference type="NCBI Taxonomy" id="124"/>
    <lineage>
        <taxon>Bacteria</taxon>
        <taxon>Pseudomonadati</taxon>
        <taxon>Planctomycetota</taxon>
        <taxon>Planctomycetia</taxon>
        <taxon>Pirellulales</taxon>
        <taxon>Pirellulaceae</taxon>
        <taxon>Blastopirellula</taxon>
    </lineage>
</organism>
<keyword evidence="1" id="KW-0812">Transmembrane</keyword>
<reference evidence="2 3" key="1">
    <citation type="submission" date="2018-02" db="EMBL/GenBank/DDBJ databases">
        <title>Comparative genomes isolates from brazilian mangrove.</title>
        <authorList>
            <person name="Araujo J.E."/>
            <person name="Taketani R.G."/>
            <person name="Silva M.C.P."/>
            <person name="Loureco M.V."/>
            <person name="Andreote F.D."/>
        </authorList>
    </citation>
    <scope>NUCLEOTIDE SEQUENCE [LARGE SCALE GENOMIC DNA]</scope>
    <source>
        <strain evidence="2 3">Nap-Phe MGV</strain>
    </source>
</reference>
<gene>
    <name evidence="2" type="ORF">C5Y93_09685</name>
</gene>
<dbReference type="AlphaFoldDB" id="A0A2S8GP98"/>
<dbReference type="EMBL" id="PUHZ01000010">
    <property type="protein sequence ID" value="PQO46247.1"/>
    <property type="molecule type" value="Genomic_DNA"/>
</dbReference>
<accession>A0A2S8GP98</accession>